<evidence type="ECO:0000313" key="1">
    <source>
        <dbReference type="EMBL" id="TRY13107.1"/>
    </source>
</evidence>
<sequence>MRGWIVLGLGVGLLYYTATETNKLDETIAQSESMLHKVQSKIQDMTGTTAIKTNDRLPILTQEIAERLSPSELSALNDILDSPDSLEEFKASYCSSSTPEHKSLSQENIYFICDKI</sequence>
<dbReference type="Proteomes" id="UP000318126">
    <property type="component" value="Unassembled WGS sequence"/>
</dbReference>
<dbReference type="AlphaFoldDB" id="A0A553JKY4"/>
<dbReference type="OrthoDB" id="6265413at2"/>
<accession>A0A553JKY4</accession>
<proteinExistence type="predicted"/>
<protein>
    <submittedName>
        <fullName evidence="1">Uncharacterized protein</fullName>
    </submittedName>
</protein>
<organism evidence="1 2">
    <name type="scientific">Shewanella hanedai</name>
    <name type="common">Alteromonas hanedai</name>
    <dbReference type="NCBI Taxonomy" id="25"/>
    <lineage>
        <taxon>Bacteria</taxon>
        <taxon>Pseudomonadati</taxon>
        <taxon>Pseudomonadota</taxon>
        <taxon>Gammaproteobacteria</taxon>
        <taxon>Alteromonadales</taxon>
        <taxon>Shewanellaceae</taxon>
        <taxon>Shewanella</taxon>
    </lineage>
</organism>
<reference evidence="2" key="1">
    <citation type="submission" date="2019-07" db="EMBL/GenBank/DDBJ databases">
        <title>Shewanella sp. YLB-08 draft genomic sequence.</title>
        <authorList>
            <person name="Yu L."/>
        </authorList>
    </citation>
    <scope>NUCLEOTIDE SEQUENCE [LARGE SCALE GENOMIC DNA]</scope>
    <source>
        <strain evidence="2">JCM 20706</strain>
    </source>
</reference>
<dbReference type="RefSeq" id="WP_144041332.1">
    <property type="nucleotide sequence ID" value="NZ_BMPL01000019.1"/>
</dbReference>
<gene>
    <name evidence="1" type="ORF">FN961_16755</name>
</gene>
<dbReference type="EMBL" id="VKGK01000022">
    <property type="protein sequence ID" value="TRY13107.1"/>
    <property type="molecule type" value="Genomic_DNA"/>
</dbReference>
<comment type="caution">
    <text evidence="1">The sequence shown here is derived from an EMBL/GenBank/DDBJ whole genome shotgun (WGS) entry which is preliminary data.</text>
</comment>
<name>A0A553JKY4_SHEHA</name>
<evidence type="ECO:0000313" key="2">
    <source>
        <dbReference type="Proteomes" id="UP000318126"/>
    </source>
</evidence>
<keyword evidence="2" id="KW-1185">Reference proteome</keyword>